<dbReference type="InterPro" id="IPR023210">
    <property type="entry name" value="NADP_OxRdtase_dom"/>
</dbReference>
<accession>A0ABP0JY88</accession>
<dbReference type="PANTHER" id="PTHR43827">
    <property type="entry name" value="2,5-DIKETO-D-GLUCONIC ACID REDUCTASE"/>
    <property type="match status" value="1"/>
</dbReference>
<proteinExistence type="predicted"/>
<dbReference type="EMBL" id="CAXAMM010009114">
    <property type="protein sequence ID" value="CAK9019468.1"/>
    <property type="molecule type" value="Genomic_DNA"/>
</dbReference>
<dbReference type="Gene3D" id="3.20.20.100">
    <property type="entry name" value="NADP-dependent oxidoreductase domain"/>
    <property type="match status" value="1"/>
</dbReference>
<organism evidence="1 2">
    <name type="scientific">Durusdinium trenchii</name>
    <dbReference type="NCBI Taxonomy" id="1381693"/>
    <lineage>
        <taxon>Eukaryota</taxon>
        <taxon>Sar</taxon>
        <taxon>Alveolata</taxon>
        <taxon>Dinophyceae</taxon>
        <taxon>Suessiales</taxon>
        <taxon>Symbiodiniaceae</taxon>
        <taxon>Durusdinium</taxon>
    </lineage>
</organism>
<reference evidence="1 2" key="1">
    <citation type="submission" date="2024-02" db="EMBL/GenBank/DDBJ databases">
        <authorList>
            <person name="Chen Y."/>
            <person name="Shah S."/>
            <person name="Dougan E. K."/>
            <person name="Thang M."/>
            <person name="Chan C."/>
        </authorList>
    </citation>
    <scope>NUCLEOTIDE SEQUENCE [LARGE SCALE GENOMIC DNA]</scope>
</reference>
<dbReference type="SUPFAM" id="SSF51430">
    <property type="entry name" value="NAD(P)-linked oxidoreductase"/>
    <property type="match status" value="1"/>
</dbReference>
<protein>
    <submittedName>
        <fullName evidence="1">Uncharacterized oxidoreductase MSMEG_2407/MSMEI_2346</fullName>
    </submittedName>
</protein>
<evidence type="ECO:0000313" key="1">
    <source>
        <dbReference type="EMBL" id="CAK9019468.1"/>
    </source>
</evidence>
<dbReference type="Proteomes" id="UP001642464">
    <property type="component" value="Unassembled WGS sequence"/>
</dbReference>
<evidence type="ECO:0000313" key="2">
    <source>
        <dbReference type="Proteomes" id="UP001642464"/>
    </source>
</evidence>
<dbReference type="PRINTS" id="PR00069">
    <property type="entry name" value="ALDKETRDTASE"/>
</dbReference>
<dbReference type="PANTHER" id="PTHR43827:SF3">
    <property type="entry name" value="NADP-DEPENDENT OXIDOREDUCTASE DOMAIN-CONTAINING PROTEIN"/>
    <property type="match status" value="1"/>
</dbReference>
<dbReference type="InterPro" id="IPR036812">
    <property type="entry name" value="NAD(P)_OxRdtase_dom_sf"/>
</dbReference>
<keyword evidence="2" id="KW-1185">Reference proteome</keyword>
<dbReference type="InterPro" id="IPR020471">
    <property type="entry name" value="AKR"/>
</dbReference>
<dbReference type="Pfam" id="PF00248">
    <property type="entry name" value="Aldo_ket_red"/>
    <property type="match status" value="1"/>
</dbReference>
<dbReference type="CDD" id="cd19071">
    <property type="entry name" value="AKR_AKR1-5-like"/>
    <property type="match status" value="1"/>
</dbReference>
<gene>
    <name evidence="1" type="ORF">SCF082_LOCUS14526</name>
</gene>
<sequence>MLLRLLLLLPWAACEVKIPTVEIAKGVQMPVMSIGIGGLERSNASEIVANWINQGGRGIDTALIYQDQQVVPEELAKAGIDRKDVFITTKIPSCIVPSVKFSIESDLKLLKTDYIDLLLIHDPIGDCPKAWSILEDYHRQGVLRAIGISNFNASQVDTLMKTAKVTPAVNQIELNVLEYDAEALERSKQLNITVEAYSPVGRSGHSGDIRDNQVIKSIAAKHSVSTYQVALKWILQHDNVITFQSSSAEHQAQDADVFRFQLTDEDMKALDQLHGNSTGGVRPILV</sequence>
<name>A0ABP0JY88_9DINO</name>
<comment type="caution">
    <text evidence="1">The sequence shown here is derived from an EMBL/GenBank/DDBJ whole genome shotgun (WGS) entry which is preliminary data.</text>
</comment>
<dbReference type="PIRSF" id="PIRSF000097">
    <property type="entry name" value="AKR"/>
    <property type="match status" value="1"/>
</dbReference>